<reference evidence="2 3" key="1">
    <citation type="journal article" date="2011" name="J. Bacteriol.">
        <title>Complete genome sequences of the chemolithoautotrophic Oligotropha carboxidovorans strains OM4 and OM5.</title>
        <authorList>
            <person name="Volland S."/>
            <person name="Rachinger M."/>
            <person name="Strittmatter A."/>
            <person name="Daniel R."/>
            <person name="Gottschalk G."/>
            <person name="Meyer O."/>
        </authorList>
    </citation>
    <scope>NUCLEOTIDE SEQUENCE [LARGE SCALE GENOMIC DNA]</scope>
    <source>
        <strain evidence="3">ATCC 49405 / DSM 1227 / KCTC 32145 / OM5</strain>
        <plasmid evidence="2">pOC167</plasmid>
    </source>
</reference>
<dbReference type="GO" id="GO:0008757">
    <property type="term" value="F:S-adenosylmethionine-dependent methyltransferase activity"/>
    <property type="evidence" value="ECO:0007669"/>
    <property type="project" value="InterPro"/>
</dbReference>
<gene>
    <name evidence="2" type="ordered locus">OCA5_pOC16700840</name>
</gene>
<keyword evidence="2" id="KW-0614">Plasmid</keyword>
<dbReference type="OrthoDB" id="9795634at2"/>
<dbReference type="InterPro" id="IPR013216">
    <property type="entry name" value="Methyltransf_11"/>
</dbReference>
<dbReference type="HOGENOM" id="CLU_1286495_0_0_5"/>
<organism evidence="2 3">
    <name type="scientific">Afipia carboxidovorans (strain ATCC 49405 / DSM 1227 / KCTC 32145 / OM5)</name>
    <name type="common">Oligotropha carboxidovorans</name>
    <dbReference type="NCBI Taxonomy" id="504832"/>
    <lineage>
        <taxon>Bacteria</taxon>
        <taxon>Pseudomonadati</taxon>
        <taxon>Pseudomonadota</taxon>
        <taxon>Alphaproteobacteria</taxon>
        <taxon>Hyphomicrobiales</taxon>
        <taxon>Nitrobacteraceae</taxon>
        <taxon>Afipia</taxon>
    </lineage>
</organism>
<evidence type="ECO:0000259" key="1">
    <source>
        <dbReference type="Pfam" id="PF08241"/>
    </source>
</evidence>
<keyword evidence="2" id="KW-0489">Methyltransferase</keyword>
<keyword evidence="3" id="KW-1185">Reference proteome</keyword>
<dbReference type="Gene3D" id="3.40.50.150">
    <property type="entry name" value="Vaccinia Virus protein VP39"/>
    <property type="match status" value="1"/>
</dbReference>
<name>F8C1G7_AFIC5</name>
<keyword evidence="2" id="KW-0808">Transferase</keyword>
<dbReference type="SUPFAM" id="SSF53335">
    <property type="entry name" value="S-adenosyl-L-methionine-dependent methyltransferases"/>
    <property type="match status" value="1"/>
</dbReference>
<evidence type="ECO:0000313" key="3">
    <source>
        <dbReference type="Proteomes" id="UP000007730"/>
    </source>
</evidence>
<dbReference type="AlphaFoldDB" id="F8C1G7"/>
<protein>
    <submittedName>
        <fullName evidence="2">Putative methyltransferase</fullName>
    </submittedName>
</protein>
<dbReference type="RefSeq" id="WP_013913472.1">
    <property type="nucleotide sequence ID" value="NC_011386.1"/>
</dbReference>
<dbReference type="Proteomes" id="UP000007730">
    <property type="component" value="Plasmid pOC167"/>
</dbReference>
<sequence length="214" mass="24300">MPTNSRSSFARSMFGHLYRLVFQSAYRLMIRMGDWWEPLLQEASPASGERILEVSVQGCRAYAKLARAYPTVSFFSLLRVGSKETKLKSPSNLEFLQGDQYCIDCRASSFDKAICSLALHPLSQNEKLAFLREVRRVLRHGGMLYLADFDQPLRPQEMHVLRGTAHMLGPETARRHLDGTWLELIRQAGFTGVRRMTTASVIGGRIAIVRARRP</sequence>
<dbReference type="InterPro" id="IPR029063">
    <property type="entry name" value="SAM-dependent_MTases_sf"/>
</dbReference>
<dbReference type="GO" id="GO:0032259">
    <property type="term" value="P:methylation"/>
    <property type="evidence" value="ECO:0007669"/>
    <property type="project" value="UniProtKB-KW"/>
</dbReference>
<evidence type="ECO:0000313" key="2">
    <source>
        <dbReference type="EMBL" id="AEI08282.1"/>
    </source>
</evidence>
<dbReference type="KEGG" id="ocg:OCA5_pOC16700840"/>
<geneLocation type="plasmid" evidence="2 3">
    <name>pOC167</name>
</geneLocation>
<dbReference type="Pfam" id="PF08241">
    <property type="entry name" value="Methyltransf_11"/>
    <property type="match status" value="1"/>
</dbReference>
<feature type="domain" description="Methyltransferase type 11" evidence="1">
    <location>
        <begin position="86"/>
        <end position="146"/>
    </location>
</feature>
<dbReference type="EMBL" id="CP002828">
    <property type="protein sequence ID" value="AEI08282.1"/>
    <property type="molecule type" value="Genomic_DNA"/>
</dbReference>
<accession>F8C1G7</accession>
<dbReference type="CDD" id="cd02440">
    <property type="entry name" value="AdoMet_MTases"/>
    <property type="match status" value="1"/>
</dbReference>
<proteinExistence type="predicted"/>